<evidence type="ECO:0000313" key="3">
    <source>
        <dbReference type="Proteomes" id="UP000274756"/>
    </source>
</evidence>
<name>A0A0N4UJ19_DRAME</name>
<reference evidence="4" key="1">
    <citation type="submission" date="2017-02" db="UniProtKB">
        <authorList>
            <consortium name="WormBaseParasite"/>
        </authorList>
    </citation>
    <scope>IDENTIFICATION</scope>
</reference>
<dbReference type="WBParaSite" id="DME_0000763101-mRNA-1">
    <property type="protein sequence ID" value="DME_0000763101-mRNA-1"/>
    <property type="gene ID" value="DME_0000763101"/>
</dbReference>
<dbReference type="Proteomes" id="UP000038040">
    <property type="component" value="Unplaced"/>
</dbReference>
<keyword evidence="3" id="KW-1185">Reference proteome</keyword>
<evidence type="ECO:0000313" key="2">
    <source>
        <dbReference type="Proteomes" id="UP000038040"/>
    </source>
</evidence>
<sequence length="130" mass="15056">MIGMLNIGNENMVDFYASPSKAVLFRQRSKSMVEYTVDGRSFINGKPLHEHTSQEMWNNNTDAGDSGCHKDCSNNIEKQTEEKWRFILTRAYDEWRRKLNAIKNLRDNSLDAINLNRVRSASCITCVYCK</sequence>
<proteinExistence type="predicted"/>
<dbReference type="OrthoDB" id="5833525at2759"/>
<dbReference type="AlphaFoldDB" id="A0A0N4UJ19"/>
<reference evidence="1 3" key="2">
    <citation type="submission" date="2018-11" db="EMBL/GenBank/DDBJ databases">
        <authorList>
            <consortium name="Pathogen Informatics"/>
        </authorList>
    </citation>
    <scope>NUCLEOTIDE SEQUENCE [LARGE SCALE GENOMIC DNA]</scope>
</reference>
<organism evidence="2 4">
    <name type="scientific">Dracunculus medinensis</name>
    <name type="common">Guinea worm</name>
    <dbReference type="NCBI Taxonomy" id="318479"/>
    <lineage>
        <taxon>Eukaryota</taxon>
        <taxon>Metazoa</taxon>
        <taxon>Ecdysozoa</taxon>
        <taxon>Nematoda</taxon>
        <taxon>Chromadorea</taxon>
        <taxon>Rhabditida</taxon>
        <taxon>Spirurina</taxon>
        <taxon>Dracunculoidea</taxon>
        <taxon>Dracunculidae</taxon>
        <taxon>Dracunculus</taxon>
    </lineage>
</organism>
<gene>
    <name evidence="1" type="ORF">DME_LOCUS1898</name>
</gene>
<accession>A0A0N4UJ19</accession>
<dbReference type="EMBL" id="UYYG01000036">
    <property type="protein sequence ID" value="VDN51925.1"/>
    <property type="molecule type" value="Genomic_DNA"/>
</dbReference>
<dbReference type="Proteomes" id="UP000274756">
    <property type="component" value="Unassembled WGS sequence"/>
</dbReference>
<protein>
    <submittedName>
        <fullName evidence="4">Effector protein</fullName>
    </submittedName>
</protein>
<evidence type="ECO:0000313" key="1">
    <source>
        <dbReference type="EMBL" id="VDN51925.1"/>
    </source>
</evidence>
<evidence type="ECO:0000313" key="4">
    <source>
        <dbReference type="WBParaSite" id="DME_0000763101-mRNA-1"/>
    </source>
</evidence>